<evidence type="ECO:0000259" key="2">
    <source>
        <dbReference type="Pfam" id="PF23598"/>
    </source>
</evidence>
<dbReference type="InterPro" id="IPR032675">
    <property type="entry name" value="LRR_dom_sf"/>
</dbReference>
<dbReference type="InterPro" id="IPR055414">
    <property type="entry name" value="LRR_R13L4/SHOC2-like"/>
</dbReference>
<dbReference type="Proteomes" id="UP001359559">
    <property type="component" value="Unassembled WGS sequence"/>
</dbReference>
<dbReference type="PANTHER" id="PTHR47186:SF45">
    <property type="entry name" value="DISEASE RESISTANCE RPP13-LIKE PROTEIN 1"/>
    <property type="match status" value="1"/>
</dbReference>
<proteinExistence type="predicted"/>
<dbReference type="PANTHER" id="PTHR47186">
    <property type="entry name" value="LEUCINE-RICH REPEAT-CONTAINING PROTEIN 57"/>
    <property type="match status" value="1"/>
</dbReference>
<feature type="domain" description="Disease resistance R13L4/SHOC-2-like LRR" evidence="2">
    <location>
        <begin position="289"/>
        <end position="464"/>
    </location>
</feature>
<organism evidence="3 4">
    <name type="scientific">Clitoria ternatea</name>
    <name type="common">Butterfly pea</name>
    <dbReference type="NCBI Taxonomy" id="43366"/>
    <lineage>
        <taxon>Eukaryota</taxon>
        <taxon>Viridiplantae</taxon>
        <taxon>Streptophyta</taxon>
        <taxon>Embryophyta</taxon>
        <taxon>Tracheophyta</taxon>
        <taxon>Spermatophyta</taxon>
        <taxon>Magnoliopsida</taxon>
        <taxon>eudicotyledons</taxon>
        <taxon>Gunneridae</taxon>
        <taxon>Pentapetalae</taxon>
        <taxon>rosids</taxon>
        <taxon>fabids</taxon>
        <taxon>Fabales</taxon>
        <taxon>Fabaceae</taxon>
        <taxon>Papilionoideae</taxon>
        <taxon>50 kb inversion clade</taxon>
        <taxon>NPAAA clade</taxon>
        <taxon>indigoferoid/millettioid clade</taxon>
        <taxon>Phaseoleae</taxon>
        <taxon>Clitoria</taxon>
    </lineage>
</organism>
<dbReference type="Gene3D" id="3.80.10.10">
    <property type="entry name" value="Ribonuclease Inhibitor"/>
    <property type="match status" value="1"/>
</dbReference>
<keyword evidence="4" id="KW-1185">Reference proteome</keyword>
<dbReference type="EMBL" id="JAYKXN010000001">
    <property type="protein sequence ID" value="KAK7316817.1"/>
    <property type="molecule type" value="Genomic_DNA"/>
</dbReference>
<evidence type="ECO:0000313" key="4">
    <source>
        <dbReference type="Proteomes" id="UP001359559"/>
    </source>
</evidence>
<comment type="caution">
    <text evidence="3">The sequence shown here is derived from an EMBL/GenBank/DDBJ whole genome shotgun (WGS) entry which is preliminary data.</text>
</comment>
<sequence length="546" mass="63504">MSIRTNPNKAVPTLLKRLATVEKQAELEDLKSELMKIKEVFSIVKKHEDALLDTLTIVDMYLRSSNIEKLIKEKKNICNTIRKSALTSLLPPAASLGESPRKTFQPEQKEVPPVYQFQGWEDFMERYNKLSHPSKSCFSFRFLLPNKNIVIKKRRIAYWWSGFIQSYWRPADDVVDELLNLQLIVSYGNDVVNGNRYIINPCILNEWVRPTLEEGYERYSKTLLFSREPFLALDKKKVKLSDDHWISIFNVGASYLDFESKWMARMKKLQTLHLGRWEDSPSLHIEVESEDFLNELRDQKDLRYLSLRGISRISIIPSSIVELESLKVLDLKACHNLETLPNDISSLGGTLKYLNMSQCYLLEKMPKGIEKLTELQVLKGFLIGSSTETPGTISGLANLIHLRRLSIRIGSDATKQTMEFEYLEKFINLITLKISWGTSHIKHNKDVHIVLPDQLEKLTLEGFPEEKLLGWYFKIEGHVINELCIRGGKLKTLEHDPRFKAKIVQLKYLKHFEDDKEKIKKLFPDMEYVEIKEVKNYDDFIGPYKT</sequence>
<gene>
    <name evidence="3" type="ORF">RJT34_00549</name>
</gene>
<dbReference type="SUPFAM" id="SSF52047">
    <property type="entry name" value="RNI-like"/>
    <property type="match status" value="1"/>
</dbReference>
<keyword evidence="1" id="KW-0677">Repeat</keyword>
<evidence type="ECO:0000313" key="3">
    <source>
        <dbReference type="EMBL" id="KAK7316817.1"/>
    </source>
</evidence>
<reference evidence="3 4" key="1">
    <citation type="submission" date="2024-01" db="EMBL/GenBank/DDBJ databases">
        <title>The genomes of 5 underutilized Papilionoideae crops provide insights into root nodulation and disease resistance.</title>
        <authorList>
            <person name="Yuan L."/>
        </authorList>
    </citation>
    <scope>NUCLEOTIDE SEQUENCE [LARGE SCALE GENOMIC DNA]</scope>
    <source>
        <strain evidence="3">LY-2023</strain>
        <tissue evidence="3">Leaf</tissue>
    </source>
</reference>
<protein>
    <recommendedName>
        <fullName evidence="2">Disease resistance R13L4/SHOC-2-like LRR domain-containing protein</fullName>
    </recommendedName>
</protein>
<evidence type="ECO:0000256" key="1">
    <source>
        <dbReference type="ARBA" id="ARBA00022737"/>
    </source>
</evidence>
<dbReference type="Pfam" id="PF23598">
    <property type="entry name" value="LRR_14"/>
    <property type="match status" value="1"/>
</dbReference>
<dbReference type="AlphaFoldDB" id="A0AAN9Q043"/>
<accession>A0AAN9Q043</accession>
<name>A0AAN9Q043_CLITE</name>